<dbReference type="InterPro" id="IPR029044">
    <property type="entry name" value="Nucleotide-diphossugar_trans"/>
</dbReference>
<comment type="caution">
    <text evidence="2">The sequence shown here is derived from an EMBL/GenBank/DDBJ whole genome shotgun (WGS) entry which is preliminary data.</text>
</comment>
<dbReference type="Pfam" id="PF13712">
    <property type="entry name" value="Glyco_tranf_2_5"/>
    <property type="match status" value="1"/>
</dbReference>
<dbReference type="OrthoDB" id="7851643at2"/>
<evidence type="ECO:0000313" key="2">
    <source>
        <dbReference type="EMBL" id="GEC73664.1"/>
    </source>
</evidence>
<dbReference type="Proteomes" id="UP000316775">
    <property type="component" value="Unassembled WGS sequence"/>
</dbReference>
<evidence type="ECO:0000313" key="3">
    <source>
        <dbReference type="Proteomes" id="UP000316775"/>
    </source>
</evidence>
<name>A0A4Y4B420_9FLAO</name>
<protein>
    <recommendedName>
        <fullName evidence="1">Streptomycin biosynthesis protein StrF domain-containing protein</fullName>
    </recommendedName>
</protein>
<dbReference type="EMBL" id="BJNP01000055">
    <property type="protein sequence ID" value="GEC73664.1"/>
    <property type="molecule type" value="Genomic_DNA"/>
</dbReference>
<proteinExistence type="predicted"/>
<gene>
    <name evidence="2" type="ORF">FFL01_32030</name>
</gene>
<organism evidence="2 3">
    <name type="scientific">Flavobacterium flevense</name>
    <dbReference type="NCBI Taxonomy" id="983"/>
    <lineage>
        <taxon>Bacteria</taxon>
        <taxon>Pseudomonadati</taxon>
        <taxon>Bacteroidota</taxon>
        <taxon>Flavobacteriia</taxon>
        <taxon>Flavobacteriales</taxon>
        <taxon>Flavobacteriaceae</taxon>
        <taxon>Flavobacterium</taxon>
    </lineage>
</organism>
<dbReference type="InterPro" id="IPR059123">
    <property type="entry name" value="StrF_dom"/>
</dbReference>
<dbReference type="STRING" id="983.SAMN05443543_108159"/>
<dbReference type="Gene3D" id="3.90.550.10">
    <property type="entry name" value="Spore Coat Polysaccharide Biosynthesis Protein SpsA, Chain A"/>
    <property type="match status" value="1"/>
</dbReference>
<reference evidence="2 3" key="1">
    <citation type="submission" date="2019-06" db="EMBL/GenBank/DDBJ databases">
        <title>Whole genome shotgun sequence of Flavobacterium flevense NBRC 14960.</title>
        <authorList>
            <person name="Hosoyama A."/>
            <person name="Uohara A."/>
            <person name="Ohji S."/>
            <person name="Ichikawa N."/>
        </authorList>
    </citation>
    <scope>NUCLEOTIDE SEQUENCE [LARGE SCALE GENOMIC DNA]</scope>
    <source>
        <strain evidence="2 3">NBRC 14960</strain>
    </source>
</reference>
<feature type="domain" description="Streptomycin biosynthesis protein StrF" evidence="1">
    <location>
        <begin position="6"/>
        <end position="210"/>
    </location>
</feature>
<accession>A0A4Y4B420</accession>
<dbReference type="SUPFAM" id="SSF53448">
    <property type="entry name" value="Nucleotide-diphospho-sugar transferases"/>
    <property type="match status" value="1"/>
</dbReference>
<sequence>MQMISVIICSRKKVINEVFITNIENTIGYIYELIIIDNSENKYSIFEAYNLGIEKSTGDYWCFIHDDILFHTVGWGEVVRSVFEQDNKIGLIGIAGAKLKTKMPSAWWDCPEQFKIINIIQHFKFGKVKHLQQGWNENNIEEVVVVDGVFMAARRIDKMRFSDSLKGFHNYDLNLSFGYKKQGYRIVVNKEILIEHFSKGVLNASWCQSAVKIHDLYSEILPFQLNNHSENIRGLEFKNGSKFITFSLGHIDRKVIMRYWVRLIGIKTISKFHLKFLRILFNKC</sequence>
<keyword evidence="3" id="KW-1185">Reference proteome</keyword>
<dbReference type="AlphaFoldDB" id="A0A4Y4B420"/>
<evidence type="ECO:0000259" key="1">
    <source>
        <dbReference type="Pfam" id="PF13712"/>
    </source>
</evidence>